<name>A0A1G2QNT7_9BACT</name>
<organism evidence="1 2">
    <name type="scientific">Candidatus Vogelbacteria bacterium RIFOXYD2_FULL_44_9</name>
    <dbReference type="NCBI Taxonomy" id="1802441"/>
    <lineage>
        <taxon>Bacteria</taxon>
        <taxon>Candidatus Vogeliibacteriota</taxon>
    </lineage>
</organism>
<proteinExistence type="predicted"/>
<dbReference type="Proteomes" id="UP000177140">
    <property type="component" value="Unassembled WGS sequence"/>
</dbReference>
<sequence>MSKGPEDLNQESLILKAREMTAEEESGDELPPMKGIFFGGSDVAVESQSLAEPPLDETIKFEDLPIIWQEHINQRKAGGFLRADKNIFTKQELLRASSAETSFTPSAIVDKVFARINKEKIDFVDLPPAWQERLKNENTFGNFTVEYLKKLGALDKDIVKIKADAEAKKVAGLKKDIQTTAKSFAELEKAGQSFMSTLIKEKEREMEQIPVAKKSWRGKFKSWFRF</sequence>
<evidence type="ECO:0000313" key="2">
    <source>
        <dbReference type="Proteomes" id="UP000177140"/>
    </source>
</evidence>
<gene>
    <name evidence="1" type="ORF">A2556_02340</name>
</gene>
<reference evidence="1 2" key="1">
    <citation type="journal article" date="2016" name="Nat. Commun.">
        <title>Thousands of microbial genomes shed light on interconnected biogeochemical processes in an aquifer system.</title>
        <authorList>
            <person name="Anantharaman K."/>
            <person name="Brown C.T."/>
            <person name="Hug L.A."/>
            <person name="Sharon I."/>
            <person name="Castelle C.J."/>
            <person name="Probst A.J."/>
            <person name="Thomas B.C."/>
            <person name="Singh A."/>
            <person name="Wilkins M.J."/>
            <person name="Karaoz U."/>
            <person name="Brodie E.L."/>
            <person name="Williams K.H."/>
            <person name="Hubbard S.S."/>
            <person name="Banfield J.F."/>
        </authorList>
    </citation>
    <scope>NUCLEOTIDE SEQUENCE [LARGE SCALE GENOMIC DNA]</scope>
</reference>
<evidence type="ECO:0000313" key="1">
    <source>
        <dbReference type="EMBL" id="OHA61571.1"/>
    </source>
</evidence>
<comment type="caution">
    <text evidence="1">The sequence shown here is derived from an EMBL/GenBank/DDBJ whole genome shotgun (WGS) entry which is preliminary data.</text>
</comment>
<dbReference type="EMBL" id="MHTM01000033">
    <property type="protein sequence ID" value="OHA61571.1"/>
    <property type="molecule type" value="Genomic_DNA"/>
</dbReference>
<protein>
    <submittedName>
        <fullName evidence="1">Uncharacterized protein</fullName>
    </submittedName>
</protein>
<accession>A0A1G2QNT7</accession>
<dbReference type="AlphaFoldDB" id="A0A1G2QNT7"/>